<feature type="signal peptide" evidence="1">
    <location>
        <begin position="1"/>
        <end position="17"/>
    </location>
</feature>
<dbReference type="AlphaFoldDB" id="A0A8H4Q605"/>
<reference evidence="2 3" key="1">
    <citation type="journal article" date="2020" name="G3 (Bethesda)">
        <title>Genetic Underpinnings of Host Manipulation by Ophiocordyceps as Revealed by Comparative Transcriptomics.</title>
        <authorList>
            <person name="Will I."/>
            <person name="Das B."/>
            <person name="Trinh T."/>
            <person name="Brachmann A."/>
            <person name="Ohm R.A."/>
            <person name="de Bekker C."/>
        </authorList>
    </citation>
    <scope>NUCLEOTIDE SEQUENCE [LARGE SCALE GENOMIC DNA]</scope>
    <source>
        <strain evidence="2 3">EC05</strain>
    </source>
</reference>
<evidence type="ECO:0000256" key="1">
    <source>
        <dbReference type="SAM" id="SignalP"/>
    </source>
</evidence>
<proteinExistence type="predicted"/>
<feature type="chain" id="PRO_5034363932" evidence="1">
    <location>
        <begin position="18"/>
        <end position="172"/>
    </location>
</feature>
<dbReference type="OrthoDB" id="10357804at2759"/>
<comment type="caution">
    <text evidence="2">The sequence shown here is derived from an EMBL/GenBank/DDBJ whole genome shotgun (WGS) entry which is preliminary data.</text>
</comment>
<name>A0A8H4Q605_9HYPO</name>
<organism evidence="2 3">
    <name type="scientific">Ophiocordyceps camponoti-floridani</name>
    <dbReference type="NCBI Taxonomy" id="2030778"/>
    <lineage>
        <taxon>Eukaryota</taxon>
        <taxon>Fungi</taxon>
        <taxon>Dikarya</taxon>
        <taxon>Ascomycota</taxon>
        <taxon>Pezizomycotina</taxon>
        <taxon>Sordariomycetes</taxon>
        <taxon>Hypocreomycetidae</taxon>
        <taxon>Hypocreales</taxon>
        <taxon>Ophiocordycipitaceae</taxon>
        <taxon>Ophiocordyceps</taxon>
    </lineage>
</organism>
<protein>
    <submittedName>
        <fullName evidence="2">Uncharacterized protein</fullName>
    </submittedName>
</protein>
<accession>A0A8H4Q605</accession>
<sequence length="172" mass="19703">MKFAHFMAFSFAGIAISAPIAKKKEEIPWRVPPTHKPRGSYDLDLAPEPKPNFDSFVKELLKNHVGEVQKKGKVSPLHAIGAQFQGAFEKLFKETGFPRKFDVFNAEHWYQIGGPEFLKRVDLSGIKEEFEKNGLYQVLTAYIKFIRSQRRKGDIIVIKDLPKPFPEKSGRE</sequence>
<dbReference type="EMBL" id="JAACLJ010000005">
    <property type="protein sequence ID" value="KAF4586045.1"/>
    <property type="molecule type" value="Genomic_DNA"/>
</dbReference>
<gene>
    <name evidence="2" type="ORF">GQ602_005350</name>
</gene>
<keyword evidence="3" id="KW-1185">Reference proteome</keyword>
<evidence type="ECO:0000313" key="2">
    <source>
        <dbReference type="EMBL" id="KAF4586045.1"/>
    </source>
</evidence>
<evidence type="ECO:0000313" key="3">
    <source>
        <dbReference type="Proteomes" id="UP000562929"/>
    </source>
</evidence>
<keyword evidence="1" id="KW-0732">Signal</keyword>
<dbReference type="Proteomes" id="UP000562929">
    <property type="component" value="Unassembled WGS sequence"/>
</dbReference>